<comment type="caution">
    <text evidence="1">The sequence shown here is derived from an EMBL/GenBank/DDBJ whole genome shotgun (WGS) entry which is preliminary data.</text>
</comment>
<evidence type="ECO:0000313" key="2">
    <source>
        <dbReference type="Proteomes" id="UP000032702"/>
    </source>
</evidence>
<accession>Q08N09</accession>
<reference evidence="1 2" key="1">
    <citation type="submission" date="2006-04" db="EMBL/GenBank/DDBJ databases">
        <authorList>
            <person name="Nierman W.C."/>
        </authorList>
    </citation>
    <scope>NUCLEOTIDE SEQUENCE [LARGE SCALE GENOMIC DNA]</scope>
    <source>
        <strain evidence="1 2">DW4/3-1</strain>
    </source>
</reference>
<feature type="non-terminal residue" evidence="1">
    <location>
        <position position="22"/>
    </location>
</feature>
<organism evidence="1 2">
    <name type="scientific">Stigmatella aurantiaca (strain DW4/3-1)</name>
    <dbReference type="NCBI Taxonomy" id="378806"/>
    <lineage>
        <taxon>Bacteria</taxon>
        <taxon>Pseudomonadati</taxon>
        <taxon>Myxococcota</taxon>
        <taxon>Myxococcia</taxon>
        <taxon>Myxococcales</taxon>
        <taxon>Cystobacterineae</taxon>
        <taxon>Archangiaceae</taxon>
        <taxon>Stigmatella</taxon>
    </lineage>
</organism>
<gene>
    <name evidence="1" type="ORF">STIAU_0274</name>
</gene>
<name>Q08N09_STIAD</name>
<dbReference type="EMBL" id="AAMD01000313">
    <property type="protein sequence ID" value="EAU61869.1"/>
    <property type="molecule type" value="Genomic_DNA"/>
</dbReference>
<protein>
    <submittedName>
        <fullName evidence="1">Uncharacterized protein</fullName>
    </submittedName>
</protein>
<sequence length="22" mass="2428">MNAPALISELTRIGVELKVEDE</sequence>
<proteinExistence type="predicted"/>
<evidence type="ECO:0000313" key="1">
    <source>
        <dbReference type="EMBL" id="EAU61869.1"/>
    </source>
</evidence>
<dbReference type="AlphaFoldDB" id="Q08N09"/>
<dbReference type="Proteomes" id="UP000032702">
    <property type="component" value="Unassembled WGS sequence"/>
</dbReference>